<keyword evidence="2" id="KW-1185">Reference proteome</keyword>
<organism evidence="1 2">
    <name type="scientific">Smallanthus sonchifolius</name>
    <dbReference type="NCBI Taxonomy" id="185202"/>
    <lineage>
        <taxon>Eukaryota</taxon>
        <taxon>Viridiplantae</taxon>
        <taxon>Streptophyta</taxon>
        <taxon>Embryophyta</taxon>
        <taxon>Tracheophyta</taxon>
        <taxon>Spermatophyta</taxon>
        <taxon>Magnoliopsida</taxon>
        <taxon>eudicotyledons</taxon>
        <taxon>Gunneridae</taxon>
        <taxon>Pentapetalae</taxon>
        <taxon>asterids</taxon>
        <taxon>campanulids</taxon>
        <taxon>Asterales</taxon>
        <taxon>Asteraceae</taxon>
        <taxon>Asteroideae</taxon>
        <taxon>Heliantheae alliance</taxon>
        <taxon>Millerieae</taxon>
        <taxon>Smallanthus</taxon>
    </lineage>
</organism>
<reference evidence="2" key="1">
    <citation type="journal article" date="2022" name="Mol. Ecol. Resour.">
        <title>The genomes of chicory, endive, great burdock and yacon provide insights into Asteraceae palaeo-polyploidization history and plant inulin production.</title>
        <authorList>
            <person name="Fan W."/>
            <person name="Wang S."/>
            <person name="Wang H."/>
            <person name="Wang A."/>
            <person name="Jiang F."/>
            <person name="Liu H."/>
            <person name="Zhao H."/>
            <person name="Xu D."/>
            <person name="Zhang Y."/>
        </authorList>
    </citation>
    <scope>NUCLEOTIDE SEQUENCE [LARGE SCALE GENOMIC DNA]</scope>
    <source>
        <strain evidence="2">cv. Yunnan</strain>
    </source>
</reference>
<proteinExistence type="predicted"/>
<comment type="caution">
    <text evidence="1">The sequence shown here is derived from an EMBL/GenBank/DDBJ whole genome shotgun (WGS) entry which is preliminary data.</text>
</comment>
<gene>
    <name evidence="1" type="ORF">L1987_51072</name>
</gene>
<evidence type="ECO:0000313" key="1">
    <source>
        <dbReference type="EMBL" id="KAI3760674.1"/>
    </source>
</evidence>
<evidence type="ECO:0000313" key="2">
    <source>
        <dbReference type="Proteomes" id="UP001056120"/>
    </source>
</evidence>
<reference evidence="1 2" key="2">
    <citation type="journal article" date="2022" name="Mol. Ecol. Resour.">
        <title>The genomes of chicory, endive, great burdock and yacon provide insights into Asteraceae paleo-polyploidization history and plant inulin production.</title>
        <authorList>
            <person name="Fan W."/>
            <person name="Wang S."/>
            <person name="Wang H."/>
            <person name="Wang A."/>
            <person name="Jiang F."/>
            <person name="Liu H."/>
            <person name="Zhao H."/>
            <person name="Xu D."/>
            <person name="Zhang Y."/>
        </authorList>
    </citation>
    <scope>NUCLEOTIDE SEQUENCE [LARGE SCALE GENOMIC DNA]</scope>
    <source>
        <strain evidence="2">cv. Yunnan</strain>
        <tissue evidence="1">Leaves</tissue>
    </source>
</reference>
<name>A0ACB9ENS9_9ASTR</name>
<dbReference type="Proteomes" id="UP001056120">
    <property type="component" value="Linkage Group LG17"/>
</dbReference>
<protein>
    <submittedName>
        <fullName evidence="1">Uncharacterized protein</fullName>
    </submittedName>
</protein>
<dbReference type="EMBL" id="CM042034">
    <property type="protein sequence ID" value="KAI3760674.1"/>
    <property type="molecule type" value="Genomic_DNA"/>
</dbReference>
<accession>A0ACB9ENS9</accession>
<sequence length="68" mass="7872">MMHMNEQSLATLLCLPSTTATLSLITVLKSSPQQQPLTCHQFKLFGVQRYIWAYKESVMYAFQTKMWA</sequence>